<feature type="signal peptide" evidence="1">
    <location>
        <begin position="1"/>
        <end position="18"/>
    </location>
</feature>
<keyword evidence="3" id="KW-1185">Reference proteome</keyword>
<dbReference type="EMBL" id="AP027059">
    <property type="protein sequence ID" value="BDU51361.1"/>
    <property type="molecule type" value="Genomic_DNA"/>
</dbReference>
<accession>A0AAU9DXY0</accession>
<evidence type="ECO:0000313" key="3">
    <source>
        <dbReference type="Proteomes" id="UP001321582"/>
    </source>
</evidence>
<dbReference type="Proteomes" id="UP001321582">
    <property type="component" value="Chromosome"/>
</dbReference>
<sequence>MKKTILLLLLLLSTASFAEYKEFKTKYFDFIYQENIKEQVIDLIKKSDNIADKEFKFYGFEPTKKYIIRILDNVDYENSFTGLSSIVLYLNVPRSNEIEKNYSNWLEYVFTHELTHLILNNKVNGLFKYVWGFGNVLQNLLIPTWMQEGLAVYSETKFTDGGRGISDRFNMVIKSKYNDEKFKGLSLAGNYNYKGENSYVYGYSFISFFAETYGEKKLTAAVDYFTHHQLKPAYLLFAKIAGVSGKELNKEWKLYLKKKYSLKKDLVEGNKILKIADNKSNLKVDNGKLYFQGYYKDTILNEKYVGGVFSLNVKTKKLKQEIKDGISGSFGVKDGEIYYSKLKTNVLEDKIENVSYEEKGWKHRYLLLDRGINFLKLPNDLVYVQREKGYESLKVLGGEKLISENKRFQFGKLFYSNGKIYFDASKKGEKGNFIYSLDMKNMKLEKITEGIAPFYDNKNKKLYFAKDINGIYEIVSLDIKTGDEKQITNVNYGAFEPVIYNENLYYLNFYSKGYYIYKLNKKDFVNKNLSEKELKTVANLVKKEDIKLKGKLKLKEKLELKDKNFKNGLSLANGIILPGMINLSFVDKLDREYYNISAYYFKNENEEVKTGVALNYNYKLAGFPVFGLDLQVGDFNYYGVRISLPLYLRRLKQDSYLNFRYSSEDMAYGLGFGRFNLNQTISEGIPLNNLTYKDEHLELSYYWSKFIQEIDEPIFNNNIYRINEEDSVQPEVKINSNKLLKFNLNFQKDILIEKGDLTGGISLDKIYLRVENMYLKEYLWGTQSDILKCETGIDFYMTYYAESRIGGGVYYYINDLDNVNFDNKTPYFYFKFMF</sequence>
<feature type="chain" id="PRO_5043526880" evidence="1">
    <location>
        <begin position="19"/>
        <end position="834"/>
    </location>
</feature>
<keyword evidence="1" id="KW-0732">Signal</keyword>
<reference evidence="2 3" key="1">
    <citation type="submission" date="2022-11" db="EMBL/GenBank/DDBJ databases">
        <title>Haliovirga abyssi gen. nov., sp. nov., a mesophilic fermentative bacterium isolated from the Iheya North hydrothermal field and the proposal of Haliovirgaceae fam. nov.</title>
        <authorList>
            <person name="Miyazaki U."/>
            <person name="Tame A."/>
            <person name="Miyazaki J."/>
            <person name="Takai K."/>
            <person name="Sawayama S."/>
            <person name="Kitajima M."/>
            <person name="Okamoto A."/>
            <person name="Nakagawa S."/>
        </authorList>
    </citation>
    <scope>NUCLEOTIDE SEQUENCE [LARGE SCALE GENOMIC DNA]</scope>
    <source>
        <strain evidence="2 3">IC12</strain>
    </source>
</reference>
<organism evidence="2 3">
    <name type="scientific">Haliovirga abyssi</name>
    <dbReference type="NCBI Taxonomy" id="2996794"/>
    <lineage>
        <taxon>Bacteria</taxon>
        <taxon>Fusobacteriati</taxon>
        <taxon>Fusobacteriota</taxon>
        <taxon>Fusobacteriia</taxon>
        <taxon>Fusobacteriales</taxon>
        <taxon>Haliovirgaceae</taxon>
        <taxon>Haliovirga</taxon>
    </lineage>
</organism>
<gene>
    <name evidence="2" type="ORF">HLVA_19300</name>
</gene>
<dbReference type="KEGG" id="haby:HLVA_19300"/>
<dbReference type="SUPFAM" id="SSF82171">
    <property type="entry name" value="DPP6 N-terminal domain-like"/>
    <property type="match status" value="1"/>
</dbReference>
<protein>
    <submittedName>
        <fullName evidence="2">Uncharacterized protein</fullName>
    </submittedName>
</protein>
<evidence type="ECO:0000256" key="1">
    <source>
        <dbReference type="SAM" id="SignalP"/>
    </source>
</evidence>
<dbReference type="RefSeq" id="WP_307904250.1">
    <property type="nucleotide sequence ID" value="NZ_AP027059.1"/>
</dbReference>
<evidence type="ECO:0000313" key="2">
    <source>
        <dbReference type="EMBL" id="BDU51361.1"/>
    </source>
</evidence>
<name>A0AAU9DXY0_9FUSO</name>
<dbReference type="AlphaFoldDB" id="A0AAU9DXY0"/>
<proteinExistence type="predicted"/>